<dbReference type="GO" id="GO:0022625">
    <property type="term" value="C:cytosolic large ribosomal subunit"/>
    <property type="evidence" value="ECO:0007669"/>
    <property type="project" value="TreeGrafter"/>
</dbReference>
<dbReference type="STRING" id="154538.A0A1M2V838"/>
<proteinExistence type="inferred from homology"/>
<evidence type="ECO:0000256" key="4">
    <source>
        <dbReference type="ARBA" id="ARBA00035202"/>
    </source>
</evidence>
<evidence type="ECO:0000259" key="6">
    <source>
        <dbReference type="Pfam" id="PF17777"/>
    </source>
</evidence>
<evidence type="ECO:0000256" key="2">
    <source>
        <dbReference type="ARBA" id="ARBA00022980"/>
    </source>
</evidence>
<dbReference type="InterPro" id="IPR043141">
    <property type="entry name" value="Ribosomal_uL10-like_sf"/>
</dbReference>
<dbReference type="SUPFAM" id="SSF53335">
    <property type="entry name" value="S-adenosyl-L-methionine-dependent methyltransferases"/>
    <property type="match status" value="1"/>
</dbReference>
<dbReference type="Gene3D" id="3.30.70.1730">
    <property type="match status" value="1"/>
</dbReference>
<accession>A0A1M2V838</accession>
<dbReference type="InterPro" id="IPR040637">
    <property type="entry name" value="Ribosomal_uL10-like_insert"/>
</dbReference>
<evidence type="ECO:0000256" key="5">
    <source>
        <dbReference type="ARBA" id="ARBA00035444"/>
    </source>
</evidence>
<dbReference type="InterPro" id="IPR043164">
    <property type="entry name" value="Ribosomal_uL10-like_insert_sf"/>
</dbReference>
<dbReference type="InterPro" id="IPR001790">
    <property type="entry name" value="Ribosomal_uL10"/>
</dbReference>
<dbReference type="PANTHER" id="PTHR45699:SF3">
    <property type="entry name" value="LARGE RIBOSOMAL SUBUNIT PROTEIN UL10"/>
    <property type="match status" value="1"/>
</dbReference>
<keyword evidence="8" id="KW-1185">Reference proteome</keyword>
<feature type="domain" description="Large ribosomal subunit protein uL10-like insertion" evidence="6">
    <location>
        <begin position="109"/>
        <end position="178"/>
    </location>
</feature>
<dbReference type="OrthoDB" id="2154311at2759"/>
<evidence type="ECO:0000256" key="3">
    <source>
        <dbReference type="ARBA" id="ARBA00023274"/>
    </source>
</evidence>
<reference evidence="7 8" key="1">
    <citation type="submission" date="2016-10" db="EMBL/GenBank/DDBJ databases">
        <title>Genome sequence of the basidiomycete white-rot fungus Trametes pubescens.</title>
        <authorList>
            <person name="Makela M.R."/>
            <person name="Granchi Z."/>
            <person name="Peng M."/>
            <person name="De Vries R.P."/>
            <person name="Grigoriev I."/>
            <person name="Riley R."/>
            <person name="Hilden K."/>
        </authorList>
    </citation>
    <scope>NUCLEOTIDE SEQUENCE [LARGE SCALE GENOMIC DNA]</scope>
    <source>
        <strain evidence="7 8">FBCC735</strain>
    </source>
</reference>
<dbReference type="FunFam" id="3.90.105.20:FF:000001">
    <property type="entry name" value="60S acidic ribosomal protein P0"/>
    <property type="match status" value="1"/>
</dbReference>
<gene>
    <name evidence="7" type="ORF">TRAPUB_5640</name>
</gene>
<dbReference type="GO" id="GO:0003735">
    <property type="term" value="F:structural constituent of ribosome"/>
    <property type="evidence" value="ECO:0007669"/>
    <property type="project" value="TreeGrafter"/>
</dbReference>
<keyword evidence="2 7" id="KW-0689">Ribosomal protein</keyword>
<evidence type="ECO:0000313" key="8">
    <source>
        <dbReference type="Proteomes" id="UP000184267"/>
    </source>
</evidence>
<evidence type="ECO:0000256" key="1">
    <source>
        <dbReference type="ARBA" id="ARBA00008889"/>
    </source>
</evidence>
<dbReference type="EMBL" id="MNAD01001601">
    <property type="protein sequence ID" value="OJT03713.1"/>
    <property type="molecule type" value="Genomic_DNA"/>
</dbReference>
<dbReference type="PANTHER" id="PTHR45699">
    <property type="entry name" value="60S ACIDIC RIBOSOMAL PROTEIN P0"/>
    <property type="match status" value="1"/>
</dbReference>
<dbReference type="Gene3D" id="3.40.50.150">
    <property type="entry name" value="Vaccinia Virus protein VP39"/>
    <property type="match status" value="1"/>
</dbReference>
<evidence type="ECO:0000313" key="7">
    <source>
        <dbReference type="EMBL" id="OJT03713.1"/>
    </source>
</evidence>
<dbReference type="AlphaFoldDB" id="A0A1M2V838"/>
<dbReference type="GO" id="GO:0000027">
    <property type="term" value="P:ribosomal large subunit assembly"/>
    <property type="evidence" value="ECO:0007669"/>
    <property type="project" value="TreeGrafter"/>
</dbReference>
<dbReference type="InterPro" id="IPR029063">
    <property type="entry name" value="SAM-dependent_MTases_sf"/>
</dbReference>
<dbReference type="Gene3D" id="3.90.105.20">
    <property type="match status" value="1"/>
</dbReference>
<dbReference type="GO" id="GO:0070180">
    <property type="term" value="F:large ribosomal subunit rRNA binding"/>
    <property type="evidence" value="ECO:0007669"/>
    <property type="project" value="TreeGrafter"/>
</dbReference>
<dbReference type="Pfam" id="PF00428">
    <property type="entry name" value="Ribosomal_60s"/>
    <property type="match status" value="1"/>
</dbReference>
<dbReference type="GO" id="GO:0002181">
    <property type="term" value="P:cytoplasmic translation"/>
    <property type="evidence" value="ECO:0007669"/>
    <property type="project" value="TreeGrafter"/>
</dbReference>
<comment type="similarity">
    <text evidence="1">Belongs to the universal ribosomal protein uL10 family.</text>
</comment>
<keyword evidence="3" id="KW-0687">Ribonucleoprotein</keyword>
<dbReference type="InterPro" id="IPR050323">
    <property type="entry name" value="Ribosomal_protein_uL10"/>
</dbReference>
<comment type="caution">
    <text evidence="7">The sequence shown here is derived from an EMBL/GenBank/DDBJ whole genome shotgun (WGS) entry which is preliminary data.</text>
</comment>
<dbReference type="Pfam" id="PF17777">
    <property type="entry name" value="RL10P_insert"/>
    <property type="match status" value="1"/>
</dbReference>
<dbReference type="Proteomes" id="UP000184267">
    <property type="component" value="Unassembled WGS sequence"/>
</dbReference>
<sequence>MGATRAQKELYFQKLKELVAKFPSIFIVNVDNVGSNQMHQIRVALRGKGVVVMGKNTMVRRALRSILSEYPQFERLLPHVRGNIGFVFTGDDLKEIREIITANKVAAPARAGALAPKDVIIPGGNTGMEPGKTSFFQALGIPTKIARGTIEIVADVQVVTAGTRVGPSEATLLNMLNISPFTYGMSVVQIFDQGNIFSPEVLDVSDTELLDRFLSGIKTIAAISLAINYPTVVSVIHSLVNSYKNLIAVALATEYTFEGAEKAKEYLANPEAFAVAAAPAAAEAGPSAEAAAAAPEEEKEESDDDMVLDIGCGEGELLACLCNPAPWLAPPPTHVLDTNSDTDDERERAELHKDILHPVKIAGLDIDHGELEDAVKITRPPSPGHTAGQWHCEPLRWEPLEAKVWEGSLAHVNPEFVGVDCIVSTEVIEHLPEDVLQAFAPVVFGAYHPRIVLLTTPSYTFNARFTAPDAPYEARSGWPDPTKRTERIFRHHDHKFEWTVEEFTQWCNAVAEKWGYDVELGGVGKAEEDDEWERDDELGWASQVAAFRRREGAEWVERRAKLVKDLEIADQAGEQTGHKLLATHQHSTHEAARQPQSLEAVGDLVVERMLRFRNASLPLREIWFQNEVAIACGGWLDWLVRAVQAHDGLSLQKPAAGLTVDWTVQLDPALHPLMLPESPGDSPPDMDEVADIWDPFDDDEPWIENPEDVQVAQDETCVAKDSWSEQDIDWDKRELDIAAGAGWGAPEGDWSCDSEWS</sequence>
<organism evidence="7 8">
    <name type="scientific">Trametes pubescens</name>
    <name type="common">White-rot fungus</name>
    <dbReference type="NCBI Taxonomy" id="154538"/>
    <lineage>
        <taxon>Eukaryota</taxon>
        <taxon>Fungi</taxon>
        <taxon>Dikarya</taxon>
        <taxon>Basidiomycota</taxon>
        <taxon>Agaricomycotina</taxon>
        <taxon>Agaricomycetes</taxon>
        <taxon>Polyporales</taxon>
        <taxon>Polyporaceae</taxon>
        <taxon>Trametes</taxon>
    </lineage>
</organism>
<name>A0A1M2V838_TRAPU</name>
<dbReference type="Pfam" id="PF00466">
    <property type="entry name" value="Ribosomal_L10"/>
    <property type="match status" value="1"/>
</dbReference>
<dbReference type="SUPFAM" id="SSF160369">
    <property type="entry name" value="Ribosomal protein L10-like"/>
    <property type="match status" value="1"/>
</dbReference>
<dbReference type="CDD" id="cd05795">
    <property type="entry name" value="Ribosomal_P0_L10e"/>
    <property type="match status" value="1"/>
</dbReference>
<protein>
    <recommendedName>
        <fullName evidence="4">Large ribosomal subunit protein uL10</fullName>
    </recommendedName>
    <alternativeName>
        <fullName evidence="5">60S acidic ribosomal protein P0</fullName>
    </alternativeName>
</protein>